<evidence type="ECO:0000256" key="2">
    <source>
        <dbReference type="ARBA" id="ARBA00007749"/>
    </source>
</evidence>
<evidence type="ECO:0000256" key="1">
    <source>
        <dbReference type="ARBA" id="ARBA00001947"/>
    </source>
</evidence>
<dbReference type="EC" id="3.1.1.27" evidence="7"/>
<dbReference type="InterPro" id="IPR051013">
    <property type="entry name" value="MBL_superfamily_lactonases"/>
</dbReference>
<dbReference type="Pfam" id="PF00753">
    <property type="entry name" value="Lactamase_B"/>
    <property type="match status" value="1"/>
</dbReference>
<organism evidence="7 8">
    <name type="scientific">Roseibium alexandrii</name>
    <dbReference type="NCBI Taxonomy" id="388408"/>
    <lineage>
        <taxon>Bacteria</taxon>
        <taxon>Pseudomonadati</taxon>
        <taxon>Pseudomonadota</taxon>
        <taxon>Alphaproteobacteria</taxon>
        <taxon>Hyphomicrobiales</taxon>
        <taxon>Stappiaceae</taxon>
        <taxon>Roseibium</taxon>
    </lineage>
</organism>
<evidence type="ECO:0000256" key="3">
    <source>
        <dbReference type="ARBA" id="ARBA00022723"/>
    </source>
</evidence>
<keyword evidence="8" id="KW-1185">Reference proteome</keyword>
<dbReference type="Gene3D" id="3.60.15.10">
    <property type="entry name" value="Ribonuclease Z/Hydroxyacylglutathione hydrolase-like"/>
    <property type="match status" value="1"/>
</dbReference>
<dbReference type="SUPFAM" id="SSF56281">
    <property type="entry name" value="Metallo-hydrolase/oxidoreductase"/>
    <property type="match status" value="1"/>
</dbReference>
<dbReference type="PANTHER" id="PTHR42978">
    <property type="entry name" value="QUORUM-QUENCHING LACTONASE YTNP-RELATED-RELATED"/>
    <property type="match status" value="1"/>
</dbReference>
<evidence type="ECO:0000259" key="6">
    <source>
        <dbReference type="SMART" id="SM00849"/>
    </source>
</evidence>
<keyword evidence="4 7" id="KW-0378">Hydrolase</keyword>
<evidence type="ECO:0000256" key="4">
    <source>
        <dbReference type="ARBA" id="ARBA00022801"/>
    </source>
</evidence>
<proteinExistence type="inferred from homology"/>
<protein>
    <submittedName>
        <fullName evidence="7">4-pyridoxolactonase</fullName>
        <ecNumber evidence="7">3.1.1.27</ecNumber>
    </submittedName>
</protein>
<dbReference type="GO" id="GO:0046872">
    <property type="term" value="F:metal ion binding"/>
    <property type="evidence" value="ECO:0007669"/>
    <property type="project" value="UniProtKB-KW"/>
</dbReference>
<dbReference type="Proteomes" id="UP000053235">
    <property type="component" value="Unassembled WGS sequence"/>
</dbReference>
<keyword evidence="5" id="KW-0862">Zinc</keyword>
<dbReference type="InterPro" id="IPR001279">
    <property type="entry name" value="Metallo-B-lactamas"/>
</dbReference>
<dbReference type="OrthoDB" id="9773738at2"/>
<evidence type="ECO:0000313" key="8">
    <source>
        <dbReference type="Proteomes" id="UP000053235"/>
    </source>
</evidence>
<evidence type="ECO:0000313" key="7">
    <source>
        <dbReference type="EMBL" id="CTQ76509.1"/>
    </source>
</evidence>
<reference evidence="8" key="1">
    <citation type="submission" date="2015-07" db="EMBL/GenBank/DDBJ databases">
        <authorList>
            <person name="Rodrigo-Torres Lidia"/>
            <person name="Arahal R.David."/>
        </authorList>
    </citation>
    <scope>NUCLEOTIDE SEQUENCE [LARGE SCALE GENOMIC DNA]</scope>
    <source>
        <strain evidence="8">CECT 5112</strain>
    </source>
</reference>
<dbReference type="SMART" id="SM00849">
    <property type="entry name" value="Lactamase_B"/>
    <property type="match status" value="1"/>
</dbReference>
<evidence type="ECO:0000256" key="5">
    <source>
        <dbReference type="ARBA" id="ARBA00022833"/>
    </source>
</evidence>
<dbReference type="STRING" id="388408.LAX5112_04616"/>
<accession>A0A0M7ANN3</accession>
<keyword evidence="3" id="KW-0479">Metal-binding</keyword>
<dbReference type="CDD" id="cd07729">
    <property type="entry name" value="AHL_lactonase_MBL-fold"/>
    <property type="match status" value="1"/>
</dbReference>
<dbReference type="EMBL" id="CXWD01000027">
    <property type="protein sequence ID" value="CTQ76509.1"/>
    <property type="molecule type" value="Genomic_DNA"/>
</dbReference>
<comment type="similarity">
    <text evidence="2">Belongs to the metallo-beta-lactamase superfamily.</text>
</comment>
<dbReference type="GO" id="GO:0047585">
    <property type="term" value="F:4-pyridoxolactonase activity"/>
    <property type="evidence" value="ECO:0007669"/>
    <property type="project" value="UniProtKB-EC"/>
</dbReference>
<sequence length="310" mass="35292">MGVAETKIYPINTGWLHGDLGTYIFWKGPAGRKKWQPVFCHYVDTGEHKILIDTGLPDQERASKYHHNCEKRGCLQVHEHLEQNLGVHPDEIDAIVFTHLHWDHVQNMKEFKNARYIAPKAEIEMAYNPLPLYYRTYECGILGIEPAYAGCVFEAVADECEVLPGITMFHTPGHSVGHMAVSVATTAGDIVVCGDAIFEERNLEPNPAEKWRYWVPARFVNSVEGWKSVEELDKRSDYVLPCHDYEANARSDVFPYEGMPLRKRRQVIPGYQFYFGDMPSRAAQKEAAAMKPEDVDAYISGLAKPEDMED</sequence>
<dbReference type="RefSeq" id="WP_055673803.1">
    <property type="nucleotide sequence ID" value="NZ_CXWD01000027.1"/>
</dbReference>
<dbReference type="AlphaFoldDB" id="A0A0M7ANN3"/>
<feature type="domain" description="Metallo-beta-lactamase" evidence="6">
    <location>
        <begin position="37"/>
        <end position="243"/>
    </location>
</feature>
<name>A0A0M7ANN3_9HYPH</name>
<comment type="cofactor">
    <cofactor evidence="1">
        <name>Zn(2+)</name>
        <dbReference type="ChEBI" id="CHEBI:29105"/>
    </cofactor>
</comment>
<gene>
    <name evidence="7" type="ORF">LAX5112_04616</name>
</gene>
<dbReference type="InterPro" id="IPR036866">
    <property type="entry name" value="RibonucZ/Hydroxyglut_hydro"/>
</dbReference>
<dbReference type="PANTHER" id="PTHR42978:SF7">
    <property type="entry name" value="METALLO-HYDROLASE RV2300C-RELATED"/>
    <property type="match status" value="1"/>
</dbReference>